<evidence type="ECO:0000313" key="5">
    <source>
        <dbReference type="Proteomes" id="UP000339690"/>
    </source>
</evidence>
<dbReference type="AlphaFoldDB" id="A0A5Q2TJQ2"/>
<dbReference type="RefSeq" id="WP_153791638.1">
    <property type="nucleotide sequence ID" value="NZ_CP045915.1"/>
</dbReference>
<dbReference type="Pfam" id="PF07261">
    <property type="entry name" value="DnaB_2"/>
    <property type="match status" value="1"/>
</dbReference>
<sequence length="316" mass="37242">MAKFRQVHVSFWNDPKVMEEMTPEDKYFYLYLLTNPNTKQIGVYQITKKQMAFDLGYSVESINSLLDRFINNHQIIKYNDDTREICILNWAKYNLIKAGKPMLDLIRKELKEVKDVSLLADVCQHIENESIKNEFLRYVDDTSEYISTSSRQEKEEQQEEEKEGEIEQQQEEQESPVGSSQNSFKFYEQNFGMLTPFIAEDILKWIDDLSEELVIKALTIAQENQKPWKYAKSILKAWASKNVKSLNDVEALEAQFKRQQQNKYGKPTKADIIPDWYEKQKQERSQLSKIDISADEKERIEAETDQLLEEYLANTN</sequence>
<protein>
    <submittedName>
        <fullName evidence="4">DnaD domain protein</fullName>
    </submittedName>
</protein>
<evidence type="ECO:0000259" key="3">
    <source>
        <dbReference type="Pfam" id="PF07261"/>
    </source>
</evidence>
<evidence type="ECO:0000256" key="2">
    <source>
        <dbReference type="SAM" id="MobiDB-lite"/>
    </source>
</evidence>
<feature type="compositionally biased region" description="Acidic residues" evidence="2">
    <location>
        <begin position="156"/>
        <end position="174"/>
    </location>
</feature>
<dbReference type="PANTHER" id="PTHR37293:SF5">
    <property type="entry name" value="DNA REPLICATION PROTEIN"/>
    <property type="match status" value="1"/>
</dbReference>
<accession>A0A5Q2TJQ2</accession>
<feature type="domain" description="DnaB/C C-terminal" evidence="3">
    <location>
        <begin position="184"/>
        <end position="251"/>
    </location>
</feature>
<gene>
    <name evidence="4" type="ORF">GI584_14405</name>
</gene>
<proteinExistence type="inferred from homology"/>
<dbReference type="EMBL" id="CP045915">
    <property type="protein sequence ID" value="QGH35164.1"/>
    <property type="molecule type" value="Genomic_DNA"/>
</dbReference>
<name>A0A5Q2TJQ2_9BACI</name>
<dbReference type="Proteomes" id="UP000339690">
    <property type="component" value="Chromosome"/>
</dbReference>
<dbReference type="InterPro" id="IPR006343">
    <property type="entry name" value="DnaB/C_C"/>
</dbReference>
<organism evidence="4 5">
    <name type="scientific">Gracilibacillus salitolerans</name>
    <dbReference type="NCBI Taxonomy" id="2663022"/>
    <lineage>
        <taxon>Bacteria</taxon>
        <taxon>Bacillati</taxon>
        <taxon>Bacillota</taxon>
        <taxon>Bacilli</taxon>
        <taxon>Bacillales</taxon>
        <taxon>Bacillaceae</taxon>
        <taxon>Gracilibacillus</taxon>
    </lineage>
</organism>
<dbReference type="SUPFAM" id="SSF158499">
    <property type="entry name" value="DnaD domain-like"/>
    <property type="match status" value="1"/>
</dbReference>
<dbReference type="NCBIfam" id="TIGR01446">
    <property type="entry name" value="DnaD_dom"/>
    <property type="match status" value="1"/>
</dbReference>
<dbReference type="PANTHER" id="PTHR37293">
    <property type="entry name" value="PHAGE REPLICATION PROTEIN-RELATED"/>
    <property type="match status" value="1"/>
</dbReference>
<evidence type="ECO:0000313" key="4">
    <source>
        <dbReference type="EMBL" id="QGH35164.1"/>
    </source>
</evidence>
<feature type="region of interest" description="Disordered" evidence="2">
    <location>
        <begin position="147"/>
        <end position="180"/>
    </location>
</feature>
<dbReference type="Gene3D" id="1.10.10.630">
    <property type="entry name" value="DnaD domain-like"/>
    <property type="match status" value="1"/>
</dbReference>
<evidence type="ECO:0000256" key="1">
    <source>
        <dbReference type="ARBA" id="ARBA00093462"/>
    </source>
</evidence>
<dbReference type="KEGG" id="grc:GI584_14405"/>
<keyword evidence="5" id="KW-1185">Reference proteome</keyword>
<dbReference type="InterPro" id="IPR053162">
    <property type="entry name" value="DnaD"/>
</dbReference>
<dbReference type="InterPro" id="IPR034829">
    <property type="entry name" value="DnaD-like_sf"/>
</dbReference>
<reference evidence="4 5" key="1">
    <citation type="submission" date="2019-11" db="EMBL/GenBank/DDBJ databases">
        <title>Gracilibacillus salitolerans sp. nov., a moderate halophile isolated from a saline soil in northwest China.</title>
        <authorList>
            <person name="Gan L."/>
        </authorList>
    </citation>
    <scope>NUCLEOTIDE SEQUENCE [LARGE SCALE GENOMIC DNA]</scope>
    <source>
        <strain evidence="4 5">SCU50</strain>
    </source>
</reference>
<comment type="similarity">
    <text evidence="1">Belongs to the DnaB/DnaD family.</text>
</comment>